<organism evidence="4 5">
    <name type="scientific">Pelagibius litoralis</name>
    <dbReference type="NCBI Taxonomy" id="374515"/>
    <lineage>
        <taxon>Bacteria</taxon>
        <taxon>Pseudomonadati</taxon>
        <taxon>Pseudomonadota</taxon>
        <taxon>Alphaproteobacteria</taxon>
        <taxon>Rhodospirillales</taxon>
        <taxon>Rhodovibrionaceae</taxon>
        <taxon>Pelagibius</taxon>
    </lineage>
</organism>
<dbReference type="AlphaFoldDB" id="A0A967EXS8"/>
<evidence type="ECO:0000256" key="2">
    <source>
        <dbReference type="SAM" id="MobiDB-lite"/>
    </source>
</evidence>
<dbReference type="InterPro" id="IPR006076">
    <property type="entry name" value="FAD-dep_OxRdtase"/>
</dbReference>
<dbReference type="GO" id="GO:0016491">
    <property type="term" value="F:oxidoreductase activity"/>
    <property type="evidence" value="ECO:0007669"/>
    <property type="project" value="UniProtKB-KW"/>
</dbReference>
<evidence type="ECO:0000313" key="4">
    <source>
        <dbReference type="EMBL" id="NIA69350.1"/>
    </source>
</evidence>
<accession>A0A967EXS8</accession>
<dbReference type="EMBL" id="JAAQPH010000008">
    <property type="protein sequence ID" value="NIA69350.1"/>
    <property type="molecule type" value="Genomic_DNA"/>
</dbReference>
<evidence type="ECO:0000259" key="3">
    <source>
        <dbReference type="Pfam" id="PF01266"/>
    </source>
</evidence>
<dbReference type="SUPFAM" id="SSF51905">
    <property type="entry name" value="FAD/NAD(P)-binding domain"/>
    <property type="match status" value="1"/>
</dbReference>
<dbReference type="PANTHER" id="PTHR13847">
    <property type="entry name" value="SARCOSINE DEHYDROGENASE-RELATED"/>
    <property type="match status" value="1"/>
</dbReference>
<evidence type="ECO:0000313" key="5">
    <source>
        <dbReference type="Proteomes" id="UP000761264"/>
    </source>
</evidence>
<dbReference type="Pfam" id="PF01266">
    <property type="entry name" value="DAO"/>
    <property type="match status" value="1"/>
</dbReference>
<dbReference type="Gene3D" id="3.30.9.10">
    <property type="entry name" value="D-Amino Acid Oxidase, subunit A, domain 2"/>
    <property type="match status" value="1"/>
</dbReference>
<gene>
    <name evidence="4" type="ORF">HBA54_12180</name>
</gene>
<feature type="region of interest" description="Disordered" evidence="2">
    <location>
        <begin position="70"/>
        <end position="89"/>
    </location>
</feature>
<name>A0A967EXS8_9PROT</name>
<dbReference type="Gene3D" id="3.50.50.60">
    <property type="entry name" value="FAD/NAD(P)-binding domain"/>
    <property type="match status" value="1"/>
</dbReference>
<dbReference type="Proteomes" id="UP000761264">
    <property type="component" value="Unassembled WGS sequence"/>
</dbReference>
<proteinExistence type="predicted"/>
<evidence type="ECO:0000256" key="1">
    <source>
        <dbReference type="ARBA" id="ARBA00023002"/>
    </source>
</evidence>
<protein>
    <submittedName>
        <fullName evidence="4">FAD-binding oxidoreductase</fullName>
    </submittedName>
</protein>
<dbReference type="GO" id="GO:0005737">
    <property type="term" value="C:cytoplasm"/>
    <property type="evidence" value="ECO:0007669"/>
    <property type="project" value="TreeGrafter"/>
</dbReference>
<reference evidence="4" key="1">
    <citation type="submission" date="2020-03" db="EMBL/GenBank/DDBJ databases">
        <title>Genome of Pelagibius litoralis DSM 21314T.</title>
        <authorList>
            <person name="Wang G."/>
        </authorList>
    </citation>
    <scope>NUCLEOTIDE SEQUENCE</scope>
    <source>
        <strain evidence="4">DSM 21314</strain>
    </source>
</reference>
<dbReference type="InterPro" id="IPR036188">
    <property type="entry name" value="FAD/NAD-bd_sf"/>
</dbReference>
<feature type="domain" description="FAD dependent oxidoreductase" evidence="3">
    <location>
        <begin position="34"/>
        <end position="386"/>
    </location>
</feature>
<sequence>MIANERAALADSLWAATANPSPERPPLHGEAEADTVVIGGGFTGLSAALHLAEAGKSVVLLEAETPGWGASGRNGGQVNPGLKATPEETEARFGPDLGRRMVAMSGGAGDLVFDLIARHGIQCAASRCGWIRAATTPKALATLQEIGRQWRDRGAVVDALDADEMERLLGTRAYPGGLIDRRGGNLHPLNYALGLAEAAERAGARIHGHSRVSGVQSTDDSVTVSTPEGRVTARAALICTNAYTGGLAAPLGQSVIPVTSVQVATEPLSDKLRRTILPEGHAPSDTRRLLLYFRKDDAGRFVMGGRGALGDGSIGKRQAALREAAVRLYPQLEGVRWRYAWGGDVALTRDHAPGLHLIAPRVMAGLGYNGRGVGMATAMGRVLAEWAQGRPGAELDFPITAARPIPFHRFRRIALGATVAAFRMLDRVGI</sequence>
<keyword evidence="1" id="KW-0560">Oxidoreductase</keyword>
<keyword evidence="5" id="KW-1185">Reference proteome</keyword>
<dbReference type="PANTHER" id="PTHR13847:SF281">
    <property type="entry name" value="FAD DEPENDENT OXIDOREDUCTASE DOMAIN-CONTAINING PROTEIN"/>
    <property type="match status" value="1"/>
</dbReference>
<comment type="caution">
    <text evidence="4">The sequence shown here is derived from an EMBL/GenBank/DDBJ whole genome shotgun (WGS) entry which is preliminary data.</text>
</comment>